<name>A0A1S3K571_LINAN</name>
<evidence type="ECO:0000313" key="2">
    <source>
        <dbReference type="Proteomes" id="UP000085678"/>
    </source>
</evidence>
<dbReference type="InParanoid" id="A0A1S3K571"/>
<protein>
    <submittedName>
        <fullName evidence="3">SIN3-HDAC complex-associated factor isoform X1</fullName>
    </submittedName>
</protein>
<feature type="compositionally biased region" description="Basic residues" evidence="1">
    <location>
        <begin position="172"/>
        <end position="182"/>
    </location>
</feature>
<feature type="region of interest" description="Disordered" evidence="1">
    <location>
        <begin position="149"/>
        <end position="227"/>
    </location>
</feature>
<evidence type="ECO:0000313" key="3">
    <source>
        <dbReference type="RefSeq" id="XP_013417775.1"/>
    </source>
</evidence>
<dbReference type="InterPro" id="IPR026065">
    <property type="entry name" value="FAM60A"/>
</dbReference>
<dbReference type="AlphaFoldDB" id="A0A1S3K571"/>
<sequence length="360" mass="41168">MRQRAGLTSQIFKFASVGFFSRRRYFSTIRSCQIDKDKAVLTVVYIVYMSLKRPRRIMFNFHRPKTYRSLTGCCICGAKSSSSRFTDSKRYEADFQKCFRMHERRTGDICNACVLLVKRWKKLPAGTNRHWNHVVDARAGPGSRALMLRNKQQGPVSSPKKKKSLSKDTSRNKHKHKKKRRPRIDSGSNSEGVDEGYSETSGPPSVNRQSPELSESEDENSRDSTSKYRQLVSKLSPFLDLKYWKMTQVCCGIIFKGLNGEVMIDPSLLKPCAGCRASKTKKQTKEKGVEQTESMKTKEPQKMEQDDDEEDVVDDEMPHLEAEVPYTNHQKSKFELPLDLTYKSTPAFLQSGPVPLEAEI</sequence>
<proteinExistence type="predicted"/>
<accession>A0A1S3K571</accession>
<dbReference type="KEGG" id="lak:106178933"/>
<gene>
    <name evidence="3" type="primary">LOC106178933</name>
</gene>
<dbReference type="PANTHER" id="PTHR13422">
    <property type="entry name" value="SIN3-HDAC COMPLEX-ASSOCIATED FACTOR"/>
    <property type="match status" value="1"/>
</dbReference>
<evidence type="ECO:0000256" key="1">
    <source>
        <dbReference type="SAM" id="MobiDB-lite"/>
    </source>
</evidence>
<organism evidence="2 3">
    <name type="scientific">Lingula anatina</name>
    <name type="common">Brachiopod</name>
    <name type="synonym">Lingula unguis</name>
    <dbReference type="NCBI Taxonomy" id="7574"/>
    <lineage>
        <taxon>Eukaryota</taxon>
        <taxon>Metazoa</taxon>
        <taxon>Spiralia</taxon>
        <taxon>Lophotrochozoa</taxon>
        <taxon>Brachiopoda</taxon>
        <taxon>Linguliformea</taxon>
        <taxon>Lingulata</taxon>
        <taxon>Lingulida</taxon>
        <taxon>Linguloidea</taxon>
        <taxon>Lingulidae</taxon>
        <taxon>Lingula</taxon>
    </lineage>
</organism>
<feature type="compositionally biased region" description="Basic and acidic residues" evidence="1">
    <location>
        <begin position="283"/>
        <end position="304"/>
    </location>
</feature>
<dbReference type="OrthoDB" id="10023333at2759"/>
<keyword evidence="2" id="KW-1185">Reference proteome</keyword>
<feature type="region of interest" description="Disordered" evidence="1">
    <location>
        <begin position="282"/>
        <end position="312"/>
    </location>
</feature>
<dbReference type="PANTHER" id="PTHR13422:SF12">
    <property type="entry name" value="SIN3-HDAC COMPLEX-ASSOCIATED FACTOR"/>
    <property type="match status" value="1"/>
</dbReference>
<dbReference type="Proteomes" id="UP000085678">
    <property type="component" value="Unplaced"/>
</dbReference>
<feature type="compositionally biased region" description="Polar residues" evidence="1">
    <location>
        <begin position="198"/>
        <end position="213"/>
    </location>
</feature>
<dbReference type="RefSeq" id="XP_013417775.1">
    <property type="nucleotide sequence ID" value="XM_013562321.1"/>
</dbReference>
<reference evidence="3" key="1">
    <citation type="submission" date="2025-08" db="UniProtKB">
        <authorList>
            <consortium name="RefSeq"/>
        </authorList>
    </citation>
    <scope>IDENTIFICATION</scope>
    <source>
        <tissue evidence="3">Gonads</tissue>
    </source>
</reference>
<dbReference type="GO" id="GO:0030336">
    <property type="term" value="P:negative regulation of cell migration"/>
    <property type="evidence" value="ECO:0007669"/>
    <property type="project" value="TreeGrafter"/>
</dbReference>
<dbReference type="Pfam" id="PF15396">
    <property type="entry name" value="FAM60A"/>
    <property type="match status" value="1"/>
</dbReference>
<dbReference type="STRING" id="7574.A0A1S3K571"/>
<dbReference type="GeneID" id="106178933"/>
<dbReference type="GO" id="GO:0070822">
    <property type="term" value="C:Sin3-type complex"/>
    <property type="evidence" value="ECO:0007669"/>
    <property type="project" value="TreeGrafter"/>
</dbReference>